<evidence type="ECO:0000313" key="2">
    <source>
        <dbReference type="Proteomes" id="UP001595974"/>
    </source>
</evidence>
<comment type="caution">
    <text evidence="1">The sequence shown here is derived from an EMBL/GenBank/DDBJ whole genome shotgun (WGS) entry which is preliminary data.</text>
</comment>
<dbReference type="Proteomes" id="UP001595974">
    <property type="component" value="Unassembled WGS sequence"/>
</dbReference>
<keyword evidence="2" id="KW-1185">Reference proteome</keyword>
<sequence length="271" mass="29251">MKIEICDDGVFRQLVQVDRIDPGQGGRPARDIPLSAGVQVRFCFDEGEGSLLLVEYGGRAPSPLPESHGTGVSLGTVVVTEVLECAWLKPGLLRLGVRLSDVLRRMASERWFVFDLARDPACFTVLEFIVAGGDRVHAVSSEDAAWHWVQVDHAGDPGFIHLYALPAAGGRCGSSPPPLIGACGEHRGRFAIEALTAGRHGRLPRGHVLRIEWLGSGEGGALELTVSLLDPGRSERMPELVDMYAIDVGPDGACRSESLLDPANPDEWLIY</sequence>
<dbReference type="EMBL" id="JBHSOG010000002">
    <property type="protein sequence ID" value="MFC5767772.1"/>
    <property type="molecule type" value="Genomic_DNA"/>
</dbReference>
<accession>A0ABW1AKV9</accession>
<reference evidence="2" key="1">
    <citation type="journal article" date="2019" name="Int. J. Syst. Evol. Microbiol.">
        <title>The Global Catalogue of Microorganisms (GCM) 10K type strain sequencing project: providing services to taxonomists for standard genome sequencing and annotation.</title>
        <authorList>
            <consortium name="The Broad Institute Genomics Platform"/>
            <consortium name="The Broad Institute Genome Sequencing Center for Infectious Disease"/>
            <person name="Wu L."/>
            <person name="Ma J."/>
        </authorList>
    </citation>
    <scope>NUCLEOTIDE SEQUENCE [LARGE SCALE GENOMIC DNA]</scope>
    <source>
        <strain evidence="2">SHR3</strain>
    </source>
</reference>
<organism evidence="1 2">
    <name type="scientific">Thauera sinica</name>
    <dbReference type="NCBI Taxonomy" id="2665146"/>
    <lineage>
        <taxon>Bacteria</taxon>
        <taxon>Pseudomonadati</taxon>
        <taxon>Pseudomonadota</taxon>
        <taxon>Betaproteobacteria</taxon>
        <taxon>Rhodocyclales</taxon>
        <taxon>Zoogloeaceae</taxon>
        <taxon>Thauera</taxon>
    </lineage>
</organism>
<proteinExistence type="predicted"/>
<evidence type="ECO:0000313" key="1">
    <source>
        <dbReference type="EMBL" id="MFC5767772.1"/>
    </source>
</evidence>
<dbReference type="RefSeq" id="WP_096447017.1">
    <property type="nucleotide sequence ID" value="NZ_JBHSOG010000002.1"/>
</dbReference>
<gene>
    <name evidence="1" type="ORF">ACFPTN_00135</name>
</gene>
<protein>
    <submittedName>
        <fullName evidence="1">Uncharacterized protein</fullName>
    </submittedName>
</protein>
<name>A0ABW1AKV9_9RHOO</name>